<evidence type="ECO:0000313" key="2">
    <source>
        <dbReference type="EMBL" id="TDW15775.1"/>
    </source>
</evidence>
<accession>A0A4R7ZF93</accession>
<keyword evidence="2" id="KW-0808">Transferase</keyword>
<evidence type="ECO:0000259" key="1">
    <source>
        <dbReference type="Pfam" id="PF01636"/>
    </source>
</evidence>
<gene>
    <name evidence="2" type="ORF">EV650_7268</name>
</gene>
<protein>
    <submittedName>
        <fullName evidence="2">Phosphotransferase family enzyme</fullName>
    </submittedName>
</protein>
<comment type="caution">
    <text evidence="2">The sequence shown here is derived from an EMBL/GenBank/DDBJ whole genome shotgun (WGS) entry which is preliminary data.</text>
</comment>
<dbReference type="AlphaFoldDB" id="A0A4R7ZF93"/>
<dbReference type="EMBL" id="SODF01000003">
    <property type="protein sequence ID" value="TDW15775.1"/>
    <property type="molecule type" value="Genomic_DNA"/>
</dbReference>
<dbReference type="OrthoDB" id="115252at2"/>
<dbReference type="InterPro" id="IPR002575">
    <property type="entry name" value="Aminoglycoside_PTrfase"/>
</dbReference>
<proteinExistence type="predicted"/>
<dbReference type="RefSeq" id="WP_134123605.1">
    <property type="nucleotide sequence ID" value="NZ_SODF01000003.1"/>
</dbReference>
<dbReference type="SUPFAM" id="SSF56112">
    <property type="entry name" value="Protein kinase-like (PK-like)"/>
    <property type="match status" value="1"/>
</dbReference>
<reference evidence="2 3" key="1">
    <citation type="submission" date="2019-03" db="EMBL/GenBank/DDBJ databases">
        <title>Genomic Encyclopedia of Type Strains, Phase III (KMG-III): the genomes of soil and plant-associated and newly described type strains.</title>
        <authorList>
            <person name="Whitman W."/>
        </authorList>
    </citation>
    <scope>NUCLEOTIDE SEQUENCE [LARGE SCALE GENOMIC DNA]</scope>
    <source>
        <strain evidence="2 3">VKM Ac-2570</strain>
    </source>
</reference>
<dbReference type="Proteomes" id="UP000295447">
    <property type="component" value="Unassembled WGS sequence"/>
</dbReference>
<organism evidence="2 3">
    <name type="scientific">Kribbella kalugense</name>
    <dbReference type="NCBI Taxonomy" id="2512221"/>
    <lineage>
        <taxon>Bacteria</taxon>
        <taxon>Bacillati</taxon>
        <taxon>Actinomycetota</taxon>
        <taxon>Actinomycetes</taxon>
        <taxon>Propionibacteriales</taxon>
        <taxon>Kribbellaceae</taxon>
        <taxon>Kribbella</taxon>
    </lineage>
</organism>
<name>A0A4R7ZF93_9ACTN</name>
<dbReference type="InterPro" id="IPR011009">
    <property type="entry name" value="Kinase-like_dom_sf"/>
</dbReference>
<evidence type="ECO:0000313" key="3">
    <source>
        <dbReference type="Proteomes" id="UP000295447"/>
    </source>
</evidence>
<sequence length="302" mass="32898">MTETAVQAAATAARTLGLKVTDPTVLYEAFSTVVHLKPSPVVARVPMNLPNGLKEPEPAVRRQQRELDVVTWLAQQGLPVVPPSSLVPLEPVEQDGLSMTFWAYVDVDRDAEPDYFGATARVPELHAQLADYPGELRWMSPLRLIGQGLAAVEVVPGLLEQEDVDRARAEWRVLEPVLTSRAGFEAAFPSANVQPVHGDAPSWNLITTVDGPLWADFEDVTLGPIEWDVAGFGPELCKAYDEAARARGLPTLDPRVQQVMDLARALQVLVCTPLVPQLPALADGIRMFATQWRAMPFAGGLT</sequence>
<dbReference type="Pfam" id="PF01636">
    <property type="entry name" value="APH"/>
    <property type="match status" value="1"/>
</dbReference>
<dbReference type="GO" id="GO:0016740">
    <property type="term" value="F:transferase activity"/>
    <property type="evidence" value="ECO:0007669"/>
    <property type="project" value="UniProtKB-KW"/>
</dbReference>
<keyword evidence="3" id="KW-1185">Reference proteome</keyword>
<feature type="domain" description="Aminoglycoside phosphotransferase" evidence="1">
    <location>
        <begin position="55"/>
        <end position="247"/>
    </location>
</feature>